<gene>
    <name evidence="2" type="ORF">O181_105598</name>
</gene>
<name>A0A9Q3JMD3_9BASI</name>
<proteinExistence type="predicted"/>
<keyword evidence="3" id="KW-1185">Reference proteome</keyword>
<comment type="caution">
    <text evidence="2">The sequence shown here is derived from an EMBL/GenBank/DDBJ whole genome shotgun (WGS) entry which is preliminary data.</text>
</comment>
<dbReference type="AlphaFoldDB" id="A0A9Q3JMD3"/>
<feature type="region of interest" description="Disordered" evidence="1">
    <location>
        <begin position="61"/>
        <end position="81"/>
    </location>
</feature>
<accession>A0A9Q3JMD3</accession>
<evidence type="ECO:0000313" key="2">
    <source>
        <dbReference type="EMBL" id="MBW0565883.1"/>
    </source>
</evidence>
<dbReference type="Proteomes" id="UP000765509">
    <property type="component" value="Unassembled WGS sequence"/>
</dbReference>
<evidence type="ECO:0000256" key="1">
    <source>
        <dbReference type="SAM" id="MobiDB-lite"/>
    </source>
</evidence>
<dbReference type="EMBL" id="AVOT02078168">
    <property type="protein sequence ID" value="MBW0565883.1"/>
    <property type="molecule type" value="Genomic_DNA"/>
</dbReference>
<sequence>MEAISSLKALFEATYINFGFSLVVDSGIWPDSDDYLSSSIMPPEDDSSDYIDDEEDCTGNFHGDYEKYPPQPSQSHQKRQRIRSSVYDYYEDMIPGGEWDEEKQALQYKYKCRHCRLESWKEYIKLEQALHSLCWSLLSVGNEPPRLD</sequence>
<evidence type="ECO:0000313" key="3">
    <source>
        <dbReference type="Proteomes" id="UP000765509"/>
    </source>
</evidence>
<organism evidence="2 3">
    <name type="scientific">Austropuccinia psidii MF-1</name>
    <dbReference type="NCBI Taxonomy" id="1389203"/>
    <lineage>
        <taxon>Eukaryota</taxon>
        <taxon>Fungi</taxon>
        <taxon>Dikarya</taxon>
        <taxon>Basidiomycota</taxon>
        <taxon>Pucciniomycotina</taxon>
        <taxon>Pucciniomycetes</taxon>
        <taxon>Pucciniales</taxon>
        <taxon>Sphaerophragmiaceae</taxon>
        <taxon>Austropuccinia</taxon>
    </lineage>
</organism>
<reference evidence="2" key="1">
    <citation type="submission" date="2021-03" db="EMBL/GenBank/DDBJ databases">
        <title>Draft genome sequence of rust myrtle Austropuccinia psidii MF-1, a brazilian biotype.</title>
        <authorList>
            <person name="Quecine M.C."/>
            <person name="Pachon D.M.R."/>
            <person name="Bonatelli M.L."/>
            <person name="Correr F.H."/>
            <person name="Franceschini L.M."/>
            <person name="Leite T.F."/>
            <person name="Margarido G.R.A."/>
            <person name="Almeida C.A."/>
            <person name="Ferrarezi J.A."/>
            <person name="Labate C.A."/>
        </authorList>
    </citation>
    <scope>NUCLEOTIDE SEQUENCE</scope>
    <source>
        <strain evidence="2">MF-1</strain>
    </source>
</reference>
<protein>
    <submittedName>
        <fullName evidence="2">Uncharacterized protein</fullName>
    </submittedName>
</protein>